<reference evidence="8" key="1">
    <citation type="journal article" date="2020" name="Plant Biotechnol. J.">
        <title>The pomegranate (Punica granatum L.) draft genome dissects genetic divergence between soft- and hard-seeded cultivars.</title>
        <authorList>
            <person name="Luo X."/>
            <person name="Li H."/>
            <person name="Wu Z."/>
            <person name="Yao W."/>
            <person name="Zhao P."/>
            <person name="Cao D."/>
            <person name="Yu H."/>
            <person name="Li K."/>
            <person name="Poudel K."/>
            <person name="Zhao D."/>
            <person name="Zhang F."/>
            <person name="Xia X."/>
            <person name="Chen L."/>
            <person name="Wang Q."/>
            <person name="Jing D."/>
            <person name="Cao S."/>
        </authorList>
    </citation>
    <scope>NUCLEOTIDE SEQUENCE [LARGE SCALE GENOMIC DNA]</scope>
    <source>
        <strain evidence="8">cv. Tunisia</strain>
    </source>
</reference>
<accession>A0A6P8CSU1</accession>
<dbReference type="GeneID" id="116197001"/>
<dbReference type="GO" id="GO:0003729">
    <property type="term" value="F:mRNA binding"/>
    <property type="evidence" value="ECO:0007669"/>
    <property type="project" value="UniProtKB-ARBA"/>
</dbReference>
<evidence type="ECO:0000256" key="5">
    <source>
        <dbReference type="PROSITE-ProRule" id="PRU00176"/>
    </source>
</evidence>
<keyword evidence="2" id="KW-0677">Repeat</keyword>
<evidence type="ECO:0000313" key="8">
    <source>
        <dbReference type="Proteomes" id="UP000515151"/>
    </source>
</evidence>
<dbReference type="GO" id="GO:0005634">
    <property type="term" value="C:nucleus"/>
    <property type="evidence" value="ECO:0007669"/>
    <property type="project" value="UniProtKB-SubCell"/>
</dbReference>
<dbReference type="Pfam" id="PF00076">
    <property type="entry name" value="RRM_1"/>
    <property type="match status" value="2"/>
</dbReference>
<evidence type="ECO:0000259" key="7">
    <source>
        <dbReference type="PROSITE" id="PS50102"/>
    </source>
</evidence>
<keyword evidence="4" id="KW-0539">Nucleus</keyword>
<organism evidence="8 9">
    <name type="scientific">Punica granatum</name>
    <name type="common">Pomegranate</name>
    <dbReference type="NCBI Taxonomy" id="22663"/>
    <lineage>
        <taxon>Eukaryota</taxon>
        <taxon>Viridiplantae</taxon>
        <taxon>Streptophyta</taxon>
        <taxon>Embryophyta</taxon>
        <taxon>Tracheophyta</taxon>
        <taxon>Spermatophyta</taxon>
        <taxon>Magnoliopsida</taxon>
        <taxon>eudicotyledons</taxon>
        <taxon>Gunneridae</taxon>
        <taxon>Pentapetalae</taxon>
        <taxon>rosids</taxon>
        <taxon>malvids</taxon>
        <taxon>Myrtales</taxon>
        <taxon>Lythraceae</taxon>
        <taxon>Punica</taxon>
    </lineage>
</organism>
<feature type="compositionally biased region" description="Polar residues" evidence="6">
    <location>
        <begin position="12"/>
        <end position="25"/>
    </location>
</feature>
<dbReference type="FunFam" id="3.30.70.330:FF:000530">
    <property type="entry name" value="Polyadenylate-binding protein-interacting protein 11"/>
    <property type="match status" value="1"/>
</dbReference>
<dbReference type="PANTHER" id="PTHR32343:SF32">
    <property type="entry name" value="POLYADENYLATE-BINDING PROTEIN-INTERACTING PROTEIN 13"/>
    <property type="match status" value="1"/>
</dbReference>
<feature type="region of interest" description="Disordered" evidence="6">
    <location>
        <begin position="1"/>
        <end position="64"/>
    </location>
</feature>
<sequence>MAVAENAGVKIGSSSQNLDSNNGNPPNGLEKPKPRNDQAVKTPPSSNFDHETNKLETPVNGGAQVGQMRNGFDKKGQQILVNGLKSSDIGDLADILSKLNPMAEEFVPPSLVYNSNNGSNYGYMTNGDLGFGYANNFVVHPDVASVNGLTPRRKKNNYNHGGKRRMNTRTGMAQREEVIRRTVYVSDIDQQVTEEQLAALFNSCGQVVDCRVCGDPNSCLRFAFIEFTDEEAARAALSLAGTILGYYPLRVMPSKTAIAPVNPTYLPRSDDEREMCSRTVYCTNIDKKITQLEVKIFFESLCGEVRRLRLLGDYHHSTRIAFVEFVMAESAILALGCSGAVLGTLPIRVSPSKTPVRTRMPRSPVH</sequence>
<dbReference type="InterPro" id="IPR034823">
    <property type="entry name" value="CID8-like_RRM1"/>
</dbReference>
<feature type="domain" description="RRM" evidence="7">
    <location>
        <begin position="278"/>
        <end position="354"/>
    </location>
</feature>
<dbReference type="Pfam" id="PF07145">
    <property type="entry name" value="PAM2"/>
    <property type="match status" value="1"/>
</dbReference>
<protein>
    <submittedName>
        <fullName evidence="9">Polyadenylate-binding protein-interacting protein 10-like</fullName>
    </submittedName>
</protein>
<dbReference type="SMART" id="SM00360">
    <property type="entry name" value="RRM"/>
    <property type="match status" value="2"/>
</dbReference>
<dbReference type="InterPro" id="IPR009818">
    <property type="entry name" value="PAM2_motif"/>
</dbReference>
<dbReference type="FunFam" id="3.30.70.330:FF:000665">
    <property type="entry name" value="Polyadenylate-binding protein-interacting protein 10"/>
    <property type="match status" value="1"/>
</dbReference>
<dbReference type="Proteomes" id="UP000515151">
    <property type="component" value="Chromosome 2"/>
</dbReference>
<dbReference type="AlphaFoldDB" id="A0A6P8CSU1"/>
<dbReference type="CDD" id="cd12460">
    <property type="entry name" value="RRM2_CID8_like"/>
    <property type="match status" value="1"/>
</dbReference>
<evidence type="ECO:0000256" key="6">
    <source>
        <dbReference type="SAM" id="MobiDB-lite"/>
    </source>
</evidence>
<dbReference type="CDD" id="cd12459">
    <property type="entry name" value="RRM1_CID8_like"/>
    <property type="match status" value="1"/>
</dbReference>
<dbReference type="InterPro" id="IPR012677">
    <property type="entry name" value="Nucleotide-bd_a/b_plait_sf"/>
</dbReference>
<feature type="domain" description="RRM" evidence="7">
    <location>
        <begin position="181"/>
        <end position="256"/>
    </location>
</feature>
<keyword evidence="8" id="KW-1185">Reference proteome</keyword>
<dbReference type="InterPro" id="IPR000504">
    <property type="entry name" value="RRM_dom"/>
</dbReference>
<name>A0A6P8CSU1_PUNGR</name>
<gene>
    <name evidence="9" type="primary">LOC116197001</name>
</gene>
<dbReference type="OrthoDB" id="7763451at2759"/>
<dbReference type="Gene3D" id="3.30.70.330">
    <property type="match status" value="2"/>
</dbReference>
<dbReference type="InterPro" id="IPR034825">
    <property type="entry name" value="CID8-like_RRM2"/>
</dbReference>
<evidence type="ECO:0000256" key="1">
    <source>
        <dbReference type="ARBA" id="ARBA00004123"/>
    </source>
</evidence>
<dbReference type="SUPFAM" id="SSF54928">
    <property type="entry name" value="RNA-binding domain, RBD"/>
    <property type="match status" value="2"/>
</dbReference>
<keyword evidence="3 5" id="KW-0694">RNA-binding</keyword>
<dbReference type="PROSITE" id="PS50102">
    <property type="entry name" value="RRM"/>
    <property type="match status" value="2"/>
</dbReference>
<comment type="subcellular location">
    <subcellularLocation>
        <location evidence="1">Nucleus</location>
    </subcellularLocation>
</comment>
<evidence type="ECO:0000256" key="3">
    <source>
        <dbReference type="ARBA" id="ARBA00022884"/>
    </source>
</evidence>
<dbReference type="InterPro" id="IPR035979">
    <property type="entry name" value="RBD_domain_sf"/>
</dbReference>
<dbReference type="RefSeq" id="XP_031382848.1">
    <property type="nucleotide sequence ID" value="XM_031526988.1"/>
</dbReference>
<evidence type="ECO:0000313" key="9">
    <source>
        <dbReference type="RefSeq" id="XP_031382848.1"/>
    </source>
</evidence>
<evidence type="ECO:0000256" key="2">
    <source>
        <dbReference type="ARBA" id="ARBA00022737"/>
    </source>
</evidence>
<evidence type="ECO:0000256" key="4">
    <source>
        <dbReference type="ARBA" id="ARBA00023242"/>
    </source>
</evidence>
<reference evidence="9" key="2">
    <citation type="submission" date="2025-08" db="UniProtKB">
        <authorList>
            <consortium name="RefSeq"/>
        </authorList>
    </citation>
    <scope>IDENTIFICATION</scope>
    <source>
        <tissue evidence="9">Leaf</tissue>
    </source>
</reference>
<proteinExistence type="predicted"/>
<dbReference type="PANTHER" id="PTHR32343">
    <property type="entry name" value="SERINE/ARGININE-RICH SPLICING FACTOR"/>
    <property type="match status" value="1"/>
</dbReference>